<organism evidence="1 2">
    <name type="scientific">Melastoma candidum</name>
    <dbReference type="NCBI Taxonomy" id="119954"/>
    <lineage>
        <taxon>Eukaryota</taxon>
        <taxon>Viridiplantae</taxon>
        <taxon>Streptophyta</taxon>
        <taxon>Embryophyta</taxon>
        <taxon>Tracheophyta</taxon>
        <taxon>Spermatophyta</taxon>
        <taxon>Magnoliopsida</taxon>
        <taxon>eudicotyledons</taxon>
        <taxon>Gunneridae</taxon>
        <taxon>Pentapetalae</taxon>
        <taxon>rosids</taxon>
        <taxon>malvids</taxon>
        <taxon>Myrtales</taxon>
        <taxon>Melastomataceae</taxon>
        <taxon>Melastomatoideae</taxon>
        <taxon>Melastomateae</taxon>
        <taxon>Melastoma</taxon>
    </lineage>
</organism>
<keyword evidence="2" id="KW-1185">Reference proteome</keyword>
<accession>A0ACB9LGM3</accession>
<name>A0ACB9LGM3_9MYRT</name>
<evidence type="ECO:0000313" key="2">
    <source>
        <dbReference type="Proteomes" id="UP001057402"/>
    </source>
</evidence>
<dbReference type="EMBL" id="CM042890">
    <property type="protein sequence ID" value="KAI4310449.1"/>
    <property type="molecule type" value="Genomic_DNA"/>
</dbReference>
<sequence>MLTKDAPYALTDVKAWKFVSKDKQNNADEAVGIVVWFMGNERILLDYSSHVFIQKLLGRYSFLDELSTLDHEVCRNLMYIKHYVGDVKDLFLIVPSQRNYLESITSLISNCQMMPFANAFFQGLTDLISASWLKLFNANELNHLLSGGDHDVDDLEKNTCHNGGYSEGMECQNIMGGKRTVYMLLKFVTSCSQVPLLGFKHLQPTFTINKVPLWAMSLFGQQPEVRMSERLPSASTCYNTLKFPTYKRASTTRARLPYAISSYAGFELSKR</sequence>
<evidence type="ECO:0000313" key="1">
    <source>
        <dbReference type="EMBL" id="KAI4310449.1"/>
    </source>
</evidence>
<reference evidence="2" key="1">
    <citation type="journal article" date="2023" name="Front. Plant Sci.">
        <title>Chromosomal-level genome assembly of Melastoma candidum provides insights into trichome evolution.</title>
        <authorList>
            <person name="Zhong Y."/>
            <person name="Wu W."/>
            <person name="Sun C."/>
            <person name="Zou P."/>
            <person name="Liu Y."/>
            <person name="Dai S."/>
            <person name="Zhou R."/>
        </authorList>
    </citation>
    <scope>NUCLEOTIDE SEQUENCE [LARGE SCALE GENOMIC DNA]</scope>
</reference>
<protein>
    <submittedName>
        <fullName evidence="1">Uncharacterized protein</fullName>
    </submittedName>
</protein>
<gene>
    <name evidence="1" type="ORF">MLD38_035427</name>
</gene>
<proteinExistence type="predicted"/>
<comment type="caution">
    <text evidence="1">The sequence shown here is derived from an EMBL/GenBank/DDBJ whole genome shotgun (WGS) entry which is preliminary data.</text>
</comment>
<dbReference type="Proteomes" id="UP001057402">
    <property type="component" value="Chromosome 11"/>
</dbReference>